<dbReference type="Gene3D" id="3.30.420.40">
    <property type="match status" value="2"/>
</dbReference>
<dbReference type="SUPFAM" id="SSF53067">
    <property type="entry name" value="Actin-like ATPase domain"/>
    <property type="match status" value="2"/>
</dbReference>
<comment type="caution">
    <text evidence="2">The sequence shown here is derived from an EMBL/GenBank/DDBJ whole genome shotgun (WGS) entry which is preliminary data.</text>
</comment>
<dbReference type="PANTHER" id="PTHR11735">
    <property type="entry name" value="TRNA N6-ADENOSINE THREONYLCARBAMOYLTRANSFERASE"/>
    <property type="match status" value="1"/>
</dbReference>
<dbReference type="CDD" id="cd24032">
    <property type="entry name" value="ASKHA_NBD_TsaB"/>
    <property type="match status" value="1"/>
</dbReference>
<dbReference type="AlphaFoldDB" id="A0A644YKH9"/>
<dbReference type="PANTHER" id="PTHR11735:SF11">
    <property type="entry name" value="TRNA THREONYLCARBAMOYLADENOSINE BIOSYNTHESIS PROTEIN TSAB"/>
    <property type="match status" value="1"/>
</dbReference>
<gene>
    <name evidence="2" type="primary">tsaB_15</name>
    <name evidence="2" type="ORF">SDC9_75624</name>
</gene>
<feature type="domain" description="Gcp-like" evidence="1">
    <location>
        <begin position="38"/>
        <end position="154"/>
    </location>
</feature>
<evidence type="ECO:0000313" key="2">
    <source>
        <dbReference type="EMBL" id="MPM29085.1"/>
    </source>
</evidence>
<organism evidence="2">
    <name type="scientific">bioreactor metagenome</name>
    <dbReference type="NCBI Taxonomy" id="1076179"/>
    <lineage>
        <taxon>unclassified sequences</taxon>
        <taxon>metagenomes</taxon>
        <taxon>ecological metagenomes</taxon>
    </lineage>
</organism>
<dbReference type="GO" id="GO:0002949">
    <property type="term" value="P:tRNA threonylcarbamoyladenosine modification"/>
    <property type="evidence" value="ECO:0007669"/>
    <property type="project" value="InterPro"/>
</dbReference>
<dbReference type="EMBL" id="VSSQ01005419">
    <property type="protein sequence ID" value="MPM29085.1"/>
    <property type="molecule type" value="Genomic_DNA"/>
</dbReference>
<dbReference type="GO" id="GO:0005829">
    <property type="term" value="C:cytosol"/>
    <property type="evidence" value="ECO:0007669"/>
    <property type="project" value="TreeGrafter"/>
</dbReference>
<dbReference type="Pfam" id="PF00814">
    <property type="entry name" value="TsaD"/>
    <property type="match status" value="1"/>
</dbReference>
<reference evidence="2" key="1">
    <citation type="submission" date="2019-08" db="EMBL/GenBank/DDBJ databases">
        <authorList>
            <person name="Kucharzyk K."/>
            <person name="Murdoch R.W."/>
            <person name="Higgins S."/>
            <person name="Loffler F."/>
        </authorList>
    </citation>
    <scope>NUCLEOTIDE SEQUENCE</scope>
</reference>
<evidence type="ECO:0000259" key="1">
    <source>
        <dbReference type="Pfam" id="PF00814"/>
    </source>
</evidence>
<dbReference type="InterPro" id="IPR022496">
    <property type="entry name" value="T6A_TsaB"/>
</dbReference>
<name>A0A644YKH9_9ZZZZ</name>
<accession>A0A644YKH9</accession>
<dbReference type="NCBIfam" id="TIGR03725">
    <property type="entry name" value="T6A_YeaZ"/>
    <property type="match status" value="1"/>
</dbReference>
<dbReference type="InterPro" id="IPR043129">
    <property type="entry name" value="ATPase_NBD"/>
</dbReference>
<protein>
    <submittedName>
        <fullName evidence="2">tRNA threonylcarbamoyladenosine biosynthesis protein TsaB</fullName>
    </submittedName>
</protein>
<sequence>MTKEPVLLLIETSTDTCSVAISKGDRLIDELVSSEPRAQAAKIGKMIQDILINNGTTVNDCDAVVVSEGPGSYTGLRVGVSAAKGLCYGANKPLIAVSSLLLIAQLASKTNEFALAVPHTIIPMIDARRMEVYCFRASSDLSTISETTAEVVDSESFSNELSLGSVLFAGEGAMKIKDVITHPNAHYSPVKALASGMILPALAKYLKGEFVDTAYFEPFYLKDFVAGTSKKKFF</sequence>
<dbReference type="InterPro" id="IPR000905">
    <property type="entry name" value="Gcp-like_dom"/>
</dbReference>
<proteinExistence type="predicted"/>